<feature type="binding site" evidence="10">
    <location>
        <position position="27"/>
    </location>
    <ligand>
        <name>Mn(2+)</name>
        <dbReference type="ChEBI" id="CHEBI:29035"/>
    </ligand>
</feature>
<dbReference type="EMBL" id="LT629749">
    <property type="protein sequence ID" value="SDR75466.1"/>
    <property type="molecule type" value="Genomic_DNA"/>
</dbReference>
<keyword evidence="7 10" id="KW-0464">Manganese</keyword>
<dbReference type="NCBIfam" id="NF002995">
    <property type="entry name" value="PRK03759.1"/>
    <property type="match status" value="1"/>
</dbReference>
<dbReference type="RefSeq" id="WP_091409289.1">
    <property type="nucleotide sequence ID" value="NZ_LT629749.1"/>
</dbReference>
<comment type="pathway">
    <text evidence="1 10">Isoprenoid biosynthesis; dimethylallyl diphosphate biosynthesis; dimethylallyl diphosphate from isopentenyl diphosphate: step 1/1.</text>
</comment>
<dbReference type="InterPro" id="IPR015797">
    <property type="entry name" value="NUDIX_hydrolase-like_dom_sf"/>
</dbReference>
<dbReference type="GO" id="GO:0008299">
    <property type="term" value="P:isoprenoid biosynthetic process"/>
    <property type="evidence" value="ECO:0007669"/>
    <property type="project" value="UniProtKB-UniRule"/>
</dbReference>
<dbReference type="AlphaFoldDB" id="A0A1H1LLR5"/>
<dbReference type="NCBIfam" id="TIGR02150">
    <property type="entry name" value="IPP_isom_1"/>
    <property type="match status" value="1"/>
</dbReference>
<comment type="cofactor">
    <cofactor evidence="10">
        <name>Mn(2+)</name>
        <dbReference type="ChEBI" id="CHEBI:29035"/>
    </cofactor>
    <text evidence="10">Binds 1 Mn(2+) ion per subunit.</text>
</comment>
<evidence type="ECO:0000256" key="5">
    <source>
        <dbReference type="ARBA" id="ARBA00022723"/>
    </source>
</evidence>
<dbReference type="PANTHER" id="PTHR10885:SF0">
    <property type="entry name" value="ISOPENTENYL-DIPHOSPHATE DELTA-ISOMERASE"/>
    <property type="match status" value="1"/>
</dbReference>
<feature type="binding site" evidence="10">
    <location>
        <position position="34"/>
    </location>
    <ligand>
        <name>Mn(2+)</name>
        <dbReference type="ChEBI" id="CHEBI:29035"/>
    </ligand>
</feature>
<name>A0A1H1LLR5_9ACTN</name>
<dbReference type="HAMAP" id="MF_00202">
    <property type="entry name" value="Idi"/>
    <property type="match status" value="1"/>
</dbReference>
<evidence type="ECO:0000256" key="2">
    <source>
        <dbReference type="ARBA" id="ARBA00007579"/>
    </source>
</evidence>
<dbReference type="FunFam" id="3.90.79.10:FF:000009">
    <property type="entry name" value="Isopentenyl-diphosphate Delta-isomerase"/>
    <property type="match status" value="1"/>
</dbReference>
<protein>
    <recommendedName>
        <fullName evidence="3 10">Isopentenyl-diphosphate Delta-isomerase</fullName>
        <shortName evidence="10">IPP isomerase</shortName>
        <ecNumber evidence="3 10">5.3.3.2</ecNumber>
    </recommendedName>
    <alternativeName>
        <fullName evidence="10">IPP:DMAPP isomerase</fullName>
    </alternativeName>
    <alternativeName>
        <fullName evidence="10">Isopentenyl pyrophosphate isomerase</fullName>
    </alternativeName>
</protein>
<keyword evidence="4 10" id="KW-0963">Cytoplasm</keyword>
<evidence type="ECO:0000256" key="8">
    <source>
        <dbReference type="ARBA" id="ARBA00023229"/>
    </source>
</evidence>
<dbReference type="GO" id="GO:0046872">
    <property type="term" value="F:metal ion binding"/>
    <property type="evidence" value="ECO:0007669"/>
    <property type="project" value="UniProtKB-KW"/>
</dbReference>
<dbReference type="Pfam" id="PF00293">
    <property type="entry name" value="NUDIX"/>
    <property type="match status" value="1"/>
</dbReference>
<dbReference type="InterPro" id="IPR011876">
    <property type="entry name" value="IsopentenylPP_isomerase_typ1"/>
</dbReference>
<dbReference type="SUPFAM" id="SSF55811">
    <property type="entry name" value="Nudix"/>
    <property type="match status" value="1"/>
</dbReference>
<reference evidence="13 14" key="1">
    <citation type="submission" date="2016-10" db="EMBL/GenBank/DDBJ databases">
        <authorList>
            <person name="de Groot N.N."/>
        </authorList>
    </citation>
    <scope>NUCLEOTIDE SEQUENCE [LARGE SCALE GENOMIC DNA]</scope>
    <source>
        <strain evidence="13 14">DSM 21741</strain>
    </source>
</reference>
<organism evidence="13 14">
    <name type="scientific">Friedmanniella luteola</name>
    <dbReference type="NCBI Taxonomy" id="546871"/>
    <lineage>
        <taxon>Bacteria</taxon>
        <taxon>Bacillati</taxon>
        <taxon>Actinomycetota</taxon>
        <taxon>Actinomycetes</taxon>
        <taxon>Propionibacteriales</taxon>
        <taxon>Nocardioidaceae</taxon>
        <taxon>Friedmanniella</taxon>
    </lineage>
</organism>
<dbReference type="CDD" id="cd02885">
    <property type="entry name" value="NUDIX_IPP_Isomerase"/>
    <property type="match status" value="1"/>
</dbReference>
<gene>
    <name evidence="10" type="primary">idi</name>
    <name evidence="13" type="ORF">SAMN04488543_0338</name>
</gene>
<evidence type="ECO:0000256" key="3">
    <source>
        <dbReference type="ARBA" id="ARBA00012057"/>
    </source>
</evidence>
<dbReference type="GO" id="GO:0004452">
    <property type="term" value="F:isopentenyl-diphosphate delta-isomerase activity"/>
    <property type="evidence" value="ECO:0007669"/>
    <property type="project" value="UniProtKB-UniRule"/>
</dbReference>
<dbReference type="PIRSF" id="PIRSF018427">
    <property type="entry name" value="Isopntndiph_ism"/>
    <property type="match status" value="1"/>
</dbReference>
<evidence type="ECO:0000256" key="6">
    <source>
        <dbReference type="ARBA" id="ARBA00022842"/>
    </source>
</evidence>
<comment type="cofactor">
    <cofactor evidence="10">
        <name>Mg(2+)</name>
        <dbReference type="ChEBI" id="CHEBI:18420"/>
    </cofactor>
    <text evidence="10">Binds 1 Mg(2+) ion per subunit. The magnesium ion binds only when substrate is bound.</text>
</comment>
<dbReference type="OrthoDB" id="9809458at2"/>
<feature type="binding site" evidence="10">
    <location>
        <position position="116"/>
    </location>
    <ligand>
        <name>Mn(2+)</name>
        <dbReference type="ChEBI" id="CHEBI:29035"/>
    </ligand>
</feature>
<dbReference type="GO" id="GO:0050992">
    <property type="term" value="P:dimethylallyl diphosphate biosynthetic process"/>
    <property type="evidence" value="ECO:0007669"/>
    <property type="project" value="UniProtKB-UniRule"/>
</dbReference>
<dbReference type="GO" id="GO:0005737">
    <property type="term" value="C:cytoplasm"/>
    <property type="evidence" value="ECO:0007669"/>
    <property type="project" value="UniProtKB-SubCell"/>
</dbReference>
<accession>A0A1H1LLR5</accession>
<evidence type="ECO:0000256" key="10">
    <source>
        <dbReference type="HAMAP-Rule" id="MF_00202"/>
    </source>
</evidence>
<dbReference type="EC" id="5.3.3.2" evidence="3 10"/>
<feature type="binding site" evidence="10">
    <location>
        <position position="71"/>
    </location>
    <ligand>
        <name>Mn(2+)</name>
        <dbReference type="ChEBI" id="CHEBI:29035"/>
    </ligand>
</feature>
<evidence type="ECO:0000256" key="7">
    <source>
        <dbReference type="ARBA" id="ARBA00023211"/>
    </source>
</evidence>
<keyword evidence="9 10" id="KW-0413">Isomerase</keyword>
<feature type="domain" description="Nudix hydrolase" evidence="12">
    <location>
        <begin position="32"/>
        <end position="169"/>
    </location>
</feature>
<evidence type="ECO:0000313" key="13">
    <source>
        <dbReference type="EMBL" id="SDR75466.1"/>
    </source>
</evidence>
<feature type="active site" evidence="10 11">
    <location>
        <position position="118"/>
    </location>
</feature>
<dbReference type="Proteomes" id="UP000199092">
    <property type="component" value="Chromosome I"/>
</dbReference>
<feature type="binding site" evidence="10">
    <location>
        <position position="89"/>
    </location>
    <ligand>
        <name>Mg(2+)</name>
        <dbReference type="ChEBI" id="CHEBI:18420"/>
    </ligand>
</feature>
<evidence type="ECO:0000313" key="14">
    <source>
        <dbReference type="Proteomes" id="UP000199092"/>
    </source>
</evidence>
<dbReference type="UniPathway" id="UPA00059">
    <property type="reaction ID" value="UER00104"/>
</dbReference>
<feature type="binding site" evidence="10">
    <location>
        <position position="118"/>
    </location>
    <ligand>
        <name>Mn(2+)</name>
        <dbReference type="ChEBI" id="CHEBI:29035"/>
    </ligand>
</feature>
<evidence type="ECO:0000256" key="1">
    <source>
        <dbReference type="ARBA" id="ARBA00004826"/>
    </source>
</evidence>
<dbReference type="PROSITE" id="PS51462">
    <property type="entry name" value="NUDIX"/>
    <property type="match status" value="1"/>
</dbReference>
<comment type="similarity">
    <text evidence="2 10">Belongs to the IPP isomerase type 1 family.</text>
</comment>
<evidence type="ECO:0000259" key="12">
    <source>
        <dbReference type="PROSITE" id="PS51462"/>
    </source>
</evidence>
<sequence length="178" mass="19506">MTVTEESVVLVSPAGEPIGQRLKSEVHDAETPLHLAFSLYLFDADDRLLLTRRALGKRTWPGVWTNTCCGHPAPGEAVEDAVRRRVGEELGLVLGDLECVLPDFAYTATDASGVVENEICPVYRARTLHPATDPLPNPAEVMDWKWGAWDDVVRAAEATPFVFSPWSVLQVERLAVAG</sequence>
<comment type="catalytic activity">
    <reaction evidence="10">
        <text>isopentenyl diphosphate = dimethylallyl diphosphate</text>
        <dbReference type="Rhea" id="RHEA:23284"/>
        <dbReference type="ChEBI" id="CHEBI:57623"/>
        <dbReference type="ChEBI" id="CHEBI:128769"/>
        <dbReference type="EC" id="5.3.3.2"/>
    </reaction>
</comment>
<dbReference type="Gene3D" id="3.90.79.10">
    <property type="entry name" value="Nucleoside Triphosphate Pyrophosphohydrolase"/>
    <property type="match status" value="1"/>
</dbReference>
<dbReference type="STRING" id="546871.SAMN04488543_0338"/>
<keyword evidence="6 10" id="KW-0460">Magnesium</keyword>
<dbReference type="InterPro" id="IPR000086">
    <property type="entry name" value="NUDIX_hydrolase_dom"/>
</dbReference>
<proteinExistence type="inferred from homology"/>
<keyword evidence="14" id="KW-1185">Reference proteome</keyword>
<feature type="active site" evidence="10 11">
    <location>
        <position position="69"/>
    </location>
</feature>
<evidence type="ECO:0000256" key="4">
    <source>
        <dbReference type="ARBA" id="ARBA00022490"/>
    </source>
</evidence>
<evidence type="ECO:0000256" key="11">
    <source>
        <dbReference type="PIRSR" id="PIRSR018427-1"/>
    </source>
</evidence>
<evidence type="ECO:0000256" key="9">
    <source>
        <dbReference type="ARBA" id="ARBA00023235"/>
    </source>
</evidence>
<dbReference type="InterPro" id="IPR056375">
    <property type="entry name" value="Idi_bact"/>
</dbReference>
<dbReference type="PANTHER" id="PTHR10885">
    <property type="entry name" value="ISOPENTENYL-DIPHOSPHATE DELTA-ISOMERASE"/>
    <property type="match status" value="1"/>
</dbReference>
<comment type="function">
    <text evidence="10">Catalyzes the 1,3-allylic rearrangement of the homoallylic substrate isopentenyl (IPP) to its highly electrophilic allylic isomer, dimethylallyl diphosphate (DMAPP).</text>
</comment>
<keyword evidence="8 10" id="KW-0414">Isoprene biosynthesis</keyword>
<comment type="subcellular location">
    <subcellularLocation>
        <location evidence="10">Cytoplasm</location>
    </subcellularLocation>
</comment>
<keyword evidence="5 10" id="KW-0479">Metal-binding</keyword>